<organism evidence="8 9">
    <name type="scientific">Phytohabitans suffuscus</name>
    <dbReference type="NCBI Taxonomy" id="624315"/>
    <lineage>
        <taxon>Bacteria</taxon>
        <taxon>Bacillati</taxon>
        <taxon>Actinomycetota</taxon>
        <taxon>Actinomycetes</taxon>
        <taxon>Micromonosporales</taxon>
        <taxon>Micromonosporaceae</taxon>
    </lineage>
</organism>
<gene>
    <name evidence="8" type="ORF">Psuf_002010</name>
</gene>
<name>A0A6F8YA79_9ACTN</name>
<protein>
    <submittedName>
        <fullName evidence="8">DNA-binding response regulator</fullName>
    </submittedName>
</protein>
<evidence type="ECO:0000313" key="8">
    <source>
        <dbReference type="EMBL" id="BCB82888.1"/>
    </source>
</evidence>
<dbReference type="PROSITE" id="PS50110">
    <property type="entry name" value="RESPONSE_REGULATORY"/>
    <property type="match status" value="1"/>
</dbReference>
<reference evidence="8 9" key="1">
    <citation type="submission" date="2020-03" db="EMBL/GenBank/DDBJ databases">
        <title>Whole genome shotgun sequence of Phytohabitans suffuscus NBRC 105367.</title>
        <authorList>
            <person name="Komaki H."/>
            <person name="Tamura T."/>
        </authorList>
    </citation>
    <scope>NUCLEOTIDE SEQUENCE [LARGE SCALE GENOMIC DNA]</scope>
    <source>
        <strain evidence="8 9">NBRC 105367</strain>
    </source>
</reference>
<feature type="domain" description="Response regulatory" evidence="7">
    <location>
        <begin position="5"/>
        <end position="122"/>
    </location>
</feature>
<feature type="domain" description="HTH luxR-type" evidence="6">
    <location>
        <begin position="150"/>
        <end position="215"/>
    </location>
</feature>
<keyword evidence="2 8" id="KW-0238">DNA-binding</keyword>
<evidence type="ECO:0000259" key="6">
    <source>
        <dbReference type="PROSITE" id="PS50043"/>
    </source>
</evidence>
<keyword evidence="9" id="KW-1185">Reference proteome</keyword>
<dbReference type="InterPro" id="IPR011006">
    <property type="entry name" value="CheY-like_superfamily"/>
</dbReference>
<dbReference type="SUPFAM" id="SSF46894">
    <property type="entry name" value="C-terminal effector domain of the bipartite response regulators"/>
    <property type="match status" value="1"/>
</dbReference>
<reference evidence="8 9" key="2">
    <citation type="submission" date="2020-03" db="EMBL/GenBank/DDBJ databases">
        <authorList>
            <person name="Ichikawa N."/>
            <person name="Kimura A."/>
            <person name="Kitahashi Y."/>
            <person name="Uohara A."/>
        </authorList>
    </citation>
    <scope>NUCLEOTIDE SEQUENCE [LARGE SCALE GENOMIC DNA]</scope>
    <source>
        <strain evidence="8 9">NBRC 105367</strain>
    </source>
</reference>
<dbReference type="SUPFAM" id="SSF52172">
    <property type="entry name" value="CheY-like"/>
    <property type="match status" value="1"/>
</dbReference>
<evidence type="ECO:0000256" key="5">
    <source>
        <dbReference type="SAM" id="MobiDB-lite"/>
    </source>
</evidence>
<sequence length="260" mass="27553">MTEIRIALVGDNYLARSGLAAILSRQADLRVIGEARGGTEAALLRDRLRPSLFVMDVASLGPDTVSVVQTVSANAVGGVPPFLILTSHADEHVFELLSIGSCTLMSRRIGPAELVACIRLVAAGYVVVERRYAGRLATGLTRFSGQDDVEGHRVANLTPREREVFALLAQGRSNGEIARALAVANSTVKSHVKEIYQKLGLRSRVELALFSAAAPKGRPPPSPARVSRAGSSARWAMPGRRPAALMKTGSRARAGRGGAV</sequence>
<dbReference type="AlphaFoldDB" id="A0A6F8YA79"/>
<evidence type="ECO:0000256" key="3">
    <source>
        <dbReference type="ARBA" id="ARBA00023163"/>
    </source>
</evidence>
<proteinExistence type="predicted"/>
<dbReference type="PANTHER" id="PTHR43214">
    <property type="entry name" value="TWO-COMPONENT RESPONSE REGULATOR"/>
    <property type="match status" value="1"/>
</dbReference>
<dbReference type="Gene3D" id="3.40.50.2300">
    <property type="match status" value="1"/>
</dbReference>
<dbReference type="CDD" id="cd06170">
    <property type="entry name" value="LuxR_C_like"/>
    <property type="match status" value="1"/>
</dbReference>
<dbReference type="InterPro" id="IPR039420">
    <property type="entry name" value="WalR-like"/>
</dbReference>
<dbReference type="KEGG" id="psuu:Psuf_002010"/>
<feature type="compositionally biased region" description="Low complexity" evidence="5">
    <location>
        <begin position="224"/>
        <end position="236"/>
    </location>
</feature>
<evidence type="ECO:0000313" key="9">
    <source>
        <dbReference type="Proteomes" id="UP000503011"/>
    </source>
</evidence>
<dbReference type="GO" id="GO:0006355">
    <property type="term" value="P:regulation of DNA-templated transcription"/>
    <property type="evidence" value="ECO:0007669"/>
    <property type="project" value="InterPro"/>
</dbReference>
<feature type="modified residue" description="4-aspartylphosphate" evidence="4">
    <location>
        <position position="56"/>
    </location>
</feature>
<dbReference type="InterPro" id="IPR000792">
    <property type="entry name" value="Tscrpt_reg_LuxR_C"/>
</dbReference>
<dbReference type="EMBL" id="AP022871">
    <property type="protein sequence ID" value="BCB82888.1"/>
    <property type="molecule type" value="Genomic_DNA"/>
</dbReference>
<dbReference type="Proteomes" id="UP000503011">
    <property type="component" value="Chromosome"/>
</dbReference>
<dbReference type="PRINTS" id="PR00038">
    <property type="entry name" value="HTHLUXR"/>
</dbReference>
<dbReference type="GO" id="GO:0000160">
    <property type="term" value="P:phosphorelay signal transduction system"/>
    <property type="evidence" value="ECO:0007669"/>
    <property type="project" value="InterPro"/>
</dbReference>
<dbReference type="PANTHER" id="PTHR43214:SF24">
    <property type="entry name" value="TRANSCRIPTIONAL REGULATORY PROTEIN NARL-RELATED"/>
    <property type="match status" value="1"/>
</dbReference>
<evidence type="ECO:0000256" key="1">
    <source>
        <dbReference type="ARBA" id="ARBA00023015"/>
    </source>
</evidence>
<dbReference type="GO" id="GO:0003677">
    <property type="term" value="F:DNA binding"/>
    <property type="evidence" value="ECO:0007669"/>
    <property type="project" value="UniProtKB-KW"/>
</dbReference>
<keyword evidence="3" id="KW-0804">Transcription</keyword>
<keyword evidence="1" id="KW-0805">Transcription regulation</keyword>
<evidence type="ECO:0000259" key="7">
    <source>
        <dbReference type="PROSITE" id="PS50110"/>
    </source>
</evidence>
<feature type="region of interest" description="Disordered" evidence="5">
    <location>
        <begin position="213"/>
        <end position="260"/>
    </location>
</feature>
<dbReference type="PROSITE" id="PS50043">
    <property type="entry name" value="HTH_LUXR_2"/>
    <property type="match status" value="1"/>
</dbReference>
<evidence type="ECO:0000256" key="2">
    <source>
        <dbReference type="ARBA" id="ARBA00023125"/>
    </source>
</evidence>
<dbReference type="InterPro" id="IPR016032">
    <property type="entry name" value="Sig_transdc_resp-reg_C-effctor"/>
</dbReference>
<dbReference type="SMART" id="SM00421">
    <property type="entry name" value="HTH_LUXR"/>
    <property type="match status" value="1"/>
</dbReference>
<dbReference type="InterPro" id="IPR001789">
    <property type="entry name" value="Sig_transdc_resp-reg_receiver"/>
</dbReference>
<evidence type="ECO:0000256" key="4">
    <source>
        <dbReference type="PROSITE-ProRule" id="PRU00169"/>
    </source>
</evidence>
<dbReference type="Pfam" id="PF00196">
    <property type="entry name" value="GerE"/>
    <property type="match status" value="1"/>
</dbReference>
<keyword evidence="4" id="KW-0597">Phosphoprotein</keyword>
<accession>A0A6F8YA79</accession>
<dbReference type="RefSeq" id="WP_173152723.1">
    <property type="nucleotide sequence ID" value="NZ_AP022871.1"/>
</dbReference>